<keyword evidence="3 6" id="KW-1133">Transmembrane helix</keyword>
<dbReference type="PROSITE" id="PS50801">
    <property type="entry name" value="STAS"/>
    <property type="match status" value="1"/>
</dbReference>
<protein>
    <submittedName>
        <fullName evidence="8">Pendrin</fullName>
    </submittedName>
</protein>
<dbReference type="Gene3D" id="3.30.750.24">
    <property type="entry name" value="STAS domain"/>
    <property type="match status" value="1"/>
</dbReference>
<reference evidence="8 9" key="1">
    <citation type="submission" date="2014-11" db="EMBL/GenBank/DDBJ databases">
        <title>Genetic blueprint of the zoonotic pathogen Toxocara canis.</title>
        <authorList>
            <person name="Zhu X.-Q."/>
            <person name="Korhonen P.K."/>
            <person name="Cai H."/>
            <person name="Young N.D."/>
            <person name="Nejsum P."/>
            <person name="von Samson-Himmelstjerna G."/>
            <person name="Boag P.R."/>
            <person name="Tan P."/>
            <person name="Li Q."/>
            <person name="Min J."/>
            <person name="Yang Y."/>
            <person name="Wang X."/>
            <person name="Fang X."/>
            <person name="Hall R.S."/>
            <person name="Hofmann A."/>
            <person name="Sternberg P.W."/>
            <person name="Jex A.R."/>
            <person name="Gasser R.B."/>
        </authorList>
    </citation>
    <scope>NUCLEOTIDE SEQUENCE [LARGE SCALE GENOMIC DNA]</scope>
    <source>
        <strain evidence="8">PN_DK_2014</strain>
    </source>
</reference>
<feature type="transmembrane region" description="Helical" evidence="6">
    <location>
        <begin position="419"/>
        <end position="451"/>
    </location>
</feature>
<evidence type="ECO:0000256" key="6">
    <source>
        <dbReference type="SAM" id="Phobius"/>
    </source>
</evidence>
<feature type="transmembrane region" description="Helical" evidence="6">
    <location>
        <begin position="325"/>
        <end position="342"/>
    </location>
</feature>
<evidence type="ECO:0000256" key="4">
    <source>
        <dbReference type="ARBA" id="ARBA00023136"/>
    </source>
</evidence>
<dbReference type="OMA" id="WDLPELW"/>
<dbReference type="EMBL" id="JPKZ01002630">
    <property type="protein sequence ID" value="KHN75738.1"/>
    <property type="molecule type" value="Genomic_DNA"/>
</dbReference>
<dbReference type="STRING" id="6265.A0A0B2V2J7"/>
<feature type="transmembrane region" description="Helical" evidence="6">
    <location>
        <begin position="208"/>
        <end position="228"/>
    </location>
</feature>
<evidence type="ECO:0000256" key="5">
    <source>
        <dbReference type="SAM" id="MobiDB-lite"/>
    </source>
</evidence>
<dbReference type="GO" id="GO:0055085">
    <property type="term" value="P:transmembrane transport"/>
    <property type="evidence" value="ECO:0007669"/>
    <property type="project" value="InterPro"/>
</dbReference>
<evidence type="ECO:0000256" key="3">
    <source>
        <dbReference type="ARBA" id="ARBA00022989"/>
    </source>
</evidence>
<feature type="transmembrane region" description="Helical" evidence="6">
    <location>
        <begin position="240"/>
        <end position="257"/>
    </location>
</feature>
<dbReference type="GO" id="GO:0016020">
    <property type="term" value="C:membrane"/>
    <property type="evidence" value="ECO:0007669"/>
    <property type="project" value="UniProtKB-SubCell"/>
</dbReference>
<comment type="subcellular location">
    <subcellularLocation>
        <location evidence="1">Membrane</location>
        <topology evidence="1">Multi-pass membrane protein</topology>
    </subcellularLocation>
</comment>
<dbReference type="OrthoDB" id="288203at2759"/>
<evidence type="ECO:0000259" key="7">
    <source>
        <dbReference type="PROSITE" id="PS50801"/>
    </source>
</evidence>
<evidence type="ECO:0000313" key="8">
    <source>
        <dbReference type="EMBL" id="KHN75738.1"/>
    </source>
</evidence>
<evidence type="ECO:0000313" key="9">
    <source>
        <dbReference type="Proteomes" id="UP000031036"/>
    </source>
</evidence>
<dbReference type="InterPro" id="IPR036513">
    <property type="entry name" value="STAS_dom_sf"/>
</dbReference>
<feature type="domain" description="STAS" evidence="7">
    <location>
        <begin position="488"/>
        <end position="591"/>
    </location>
</feature>
<dbReference type="InterPro" id="IPR002645">
    <property type="entry name" value="STAS_dom"/>
</dbReference>
<dbReference type="Pfam" id="PF01740">
    <property type="entry name" value="STAS"/>
    <property type="match status" value="1"/>
</dbReference>
<dbReference type="InterPro" id="IPR011547">
    <property type="entry name" value="SLC26A/SulP_dom"/>
</dbReference>
<comment type="caution">
    <text evidence="8">The sequence shown here is derived from an EMBL/GenBank/DDBJ whole genome shotgun (WGS) entry which is preliminary data.</text>
</comment>
<feature type="transmembrane region" description="Helical" evidence="6">
    <location>
        <begin position="157"/>
        <end position="176"/>
    </location>
</feature>
<feature type="transmembrane region" description="Helical" evidence="6">
    <location>
        <begin position="38"/>
        <end position="65"/>
    </location>
</feature>
<evidence type="ECO:0000256" key="1">
    <source>
        <dbReference type="ARBA" id="ARBA00004141"/>
    </source>
</evidence>
<dbReference type="InterPro" id="IPR001902">
    <property type="entry name" value="SLC26A/SulP_fam"/>
</dbReference>
<dbReference type="Pfam" id="PF00916">
    <property type="entry name" value="Sulfate_transp"/>
    <property type="match status" value="1"/>
</dbReference>
<dbReference type="Proteomes" id="UP000031036">
    <property type="component" value="Unassembled WGS sequence"/>
</dbReference>
<feature type="region of interest" description="Disordered" evidence="5">
    <location>
        <begin position="515"/>
        <end position="559"/>
    </location>
</feature>
<keyword evidence="4 6" id="KW-0472">Membrane</keyword>
<dbReference type="AlphaFoldDB" id="A0A0B2V2J7"/>
<feature type="transmembrane region" description="Helical" evidence="6">
    <location>
        <begin position="285"/>
        <end position="304"/>
    </location>
</feature>
<keyword evidence="9" id="KW-1185">Reference proteome</keyword>
<organism evidence="8 9">
    <name type="scientific">Toxocara canis</name>
    <name type="common">Canine roundworm</name>
    <dbReference type="NCBI Taxonomy" id="6265"/>
    <lineage>
        <taxon>Eukaryota</taxon>
        <taxon>Metazoa</taxon>
        <taxon>Ecdysozoa</taxon>
        <taxon>Nematoda</taxon>
        <taxon>Chromadorea</taxon>
        <taxon>Rhabditida</taxon>
        <taxon>Spirurina</taxon>
        <taxon>Ascaridomorpha</taxon>
        <taxon>Ascaridoidea</taxon>
        <taxon>Toxocaridae</taxon>
        <taxon>Toxocara</taxon>
    </lineage>
</organism>
<dbReference type="PANTHER" id="PTHR11814">
    <property type="entry name" value="SULFATE TRANSPORTER"/>
    <property type="match status" value="1"/>
</dbReference>
<feature type="transmembrane region" description="Helical" evidence="6">
    <location>
        <begin position="389"/>
        <end position="407"/>
    </location>
</feature>
<accession>A0A0B2V2J7</accession>
<evidence type="ECO:0000256" key="2">
    <source>
        <dbReference type="ARBA" id="ARBA00022692"/>
    </source>
</evidence>
<sequence>MRGCSVSYGILILEQAPPIRLASKCEIRTEKYMRNFRMAYASLASLPPVYGMYSSFFTSTIYMFFGTSRHVSIGVFAVASMMVGAVRLRFVPDPDVIVETINGTEVEEIIPVKGPIDFGIDITPVMLTSALAFGVGVAQLTMGFLRLGFLTTYMSDALVSGFTTGSAFHVFIAQLNKVVGVKLPRYGGFGMLFLMVRDLILALPEYNYVSLAMSVCGITFLTIGRDYVNPLFKKISPVPLPLELILVIIATIISSTMDLKKKYHVDIVDYIPQGVPKPSMPRISILRYMIGDCIAIAIVSYMFVISMAKLFAKKRRYKIDAGQELYAVGFMSLLSSFFPVYPTGASLSRSAVCEGSGANTQLYTLFSSSVLLAVIVWIGPLLQPLPMCILACIVMVSLKSLFLQFRTLPRIWKISKFDFMVWTVSCFATVANDVMTGLTISVAFALISVVLREQWPKIYTLAQASDQLAYKPKERYTHLTPFDAHINVLRFDSPLHFANVTSFLSTVNELMHSETDNNKKASDEGVKGANVEQTDGSKYKELSQKEELSNEDGPPKSTKVDIPNKVIIIDCGAICGIDTMGLDAFREVSQL</sequence>
<feature type="transmembrane region" description="Helical" evidence="6">
    <location>
        <begin position="125"/>
        <end position="145"/>
    </location>
</feature>
<feature type="compositionally biased region" description="Basic and acidic residues" evidence="5">
    <location>
        <begin position="515"/>
        <end position="526"/>
    </location>
</feature>
<feature type="transmembrane region" description="Helical" evidence="6">
    <location>
        <begin position="362"/>
        <end position="382"/>
    </location>
</feature>
<keyword evidence="2 6" id="KW-0812">Transmembrane</keyword>
<gene>
    <name evidence="8" type="primary">SLC26A4</name>
    <name evidence="8" type="ORF">Tcan_16227</name>
</gene>
<feature type="compositionally biased region" description="Basic and acidic residues" evidence="5">
    <location>
        <begin position="535"/>
        <end position="548"/>
    </location>
</feature>
<name>A0A0B2V2J7_TOXCA</name>
<proteinExistence type="predicted"/>